<organism evidence="8 9">
    <name type="scientific">Enterococcus lemanii</name>
    <dbReference type="NCBI Taxonomy" id="1159752"/>
    <lineage>
        <taxon>Bacteria</taxon>
        <taxon>Bacillati</taxon>
        <taxon>Bacillota</taxon>
        <taxon>Bacilli</taxon>
        <taxon>Lactobacillales</taxon>
        <taxon>Enterococcaceae</taxon>
        <taxon>Enterococcus</taxon>
    </lineage>
</organism>
<feature type="binding site" evidence="7">
    <location>
        <position position="131"/>
    </location>
    <ligand>
        <name>a 1,2-diacyl-sn-glycero-3-phospho-(1'-sn-glycerol)</name>
        <dbReference type="ChEBI" id="CHEBI:64716"/>
    </ligand>
</feature>
<gene>
    <name evidence="7 8" type="primary">lgt</name>
    <name evidence="8" type="ORF">ACFO5I_11445</name>
</gene>
<comment type="caution">
    <text evidence="8">The sequence shown here is derived from an EMBL/GenBank/DDBJ whole genome shotgun (WGS) entry which is preliminary data.</text>
</comment>
<dbReference type="EMBL" id="JBHSGS010000062">
    <property type="protein sequence ID" value="MFC4720336.1"/>
    <property type="molecule type" value="Genomic_DNA"/>
</dbReference>
<evidence type="ECO:0000256" key="6">
    <source>
        <dbReference type="ARBA" id="ARBA00023136"/>
    </source>
</evidence>
<feature type="transmembrane region" description="Helical" evidence="7">
    <location>
        <begin position="203"/>
        <end position="220"/>
    </location>
</feature>
<keyword evidence="5 7" id="KW-1133">Transmembrane helix</keyword>
<dbReference type="InterPro" id="IPR001640">
    <property type="entry name" value="Lgt"/>
</dbReference>
<protein>
    <recommendedName>
        <fullName evidence="7">Phosphatidylglycerol--prolipoprotein diacylglyceryl transferase</fullName>
        <ecNumber evidence="7">2.5.1.145</ecNumber>
    </recommendedName>
</protein>
<evidence type="ECO:0000256" key="7">
    <source>
        <dbReference type="HAMAP-Rule" id="MF_01147"/>
    </source>
</evidence>
<accession>A0ABV9MWE5</accession>
<dbReference type="PANTHER" id="PTHR30589:SF0">
    <property type="entry name" value="PHOSPHATIDYLGLYCEROL--PROLIPOPROTEIN DIACYLGLYCERYL TRANSFERASE"/>
    <property type="match status" value="1"/>
</dbReference>
<dbReference type="GO" id="GO:0008961">
    <property type="term" value="F:phosphatidylglycerol-prolipoprotein diacylglyceryl transferase activity"/>
    <property type="evidence" value="ECO:0007669"/>
    <property type="project" value="UniProtKB-EC"/>
</dbReference>
<evidence type="ECO:0000256" key="5">
    <source>
        <dbReference type="ARBA" id="ARBA00022989"/>
    </source>
</evidence>
<dbReference type="PROSITE" id="PS01311">
    <property type="entry name" value="LGT"/>
    <property type="match status" value="1"/>
</dbReference>
<comment type="subcellular location">
    <subcellularLocation>
        <location evidence="7">Cell membrane</location>
        <topology evidence="7">Multi-pass membrane protein</topology>
    </subcellularLocation>
</comment>
<dbReference type="NCBIfam" id="TIGR00544">
    <property type="entry name" value="lgt"/>
    <property type="match status" value="1"/>
</dbReference>
<comment type="function">
    <text evidence="7">Catalyzes the transfer of the diacylglyceryl group from phosphatidylglycerol to the sulfhydryl group of the N-terminal cysteine of a prolipoprotein, the first step in the formation of mature lipoproteins.</text>
</comment>
<dbReference type="PANTHER" id="PTHR30589">
    <property type="entry name" value="PROLIPOPROTEIN DIACYLGLYCERYL TRANSFERASE"/>
    <property type="match status" value="1"/>
</dbReference>
<dbReference type="EC" id="2.5.1.145" evidence="7"/>
<feature type="transmembrane region" description="Helical" evidence="7">
    <location>
        <begin position="14"/>
        <end position="37"/>
    </location>
</feature>
<comment type="catalytic activity">
    <reaction evidence="7">
        <text>L-cysteinyl-[prolipoprotein] + a 1,2-diacyl-sn-glycero-3-phospho-(1'-sn-glycerol) = an S-1,2-diacyl-sn-glyceryl-L-cysteinyl-[prolipoprotein] + sn-glycerol 1-phosphate + H(+)</text>
        <dbReference type="Rhea" id="RHEA:56712"/>
        <dbReference type="Rhea" id="RHEA-COMP:14679"/>
        <dbReference type="Rhea" id="RHEA-COMP:14680"/>
        <dbReference type="ChEBI" id="CHEBI:15378"/>
        <dbReference type="ChEBI" id="CHEBI:29950"/>
        <dbReference type="ChEBI" id="CHEBI:57685"/>
        <dbReference type="ChEBI" id="CHEBI:64716"/>
        <dbReference type="ChEBI" id="CHEBI:140658"/>
        <dbReference type="EC" id="2.5.1.145"/>
    </reaction>
</comment>
<name>A0ABV9MWE5_9ENTE</name>
<dbReference type="RefSeq" id="WP_204653585.1">
    <property type="nucleotide sequence ID" value="NZ_JAFBFD010000011.1"/>
</dbReference>
<feature type="transmembrane region" description="Helical" evidence="7">
    <location>
        <begin position="49"/>
        <end position="68"/>
    </location>
</feature>
<evidence type="ECO:0000256" key="2">
    <source>
        <dbReference type="ARBA" id="ARBA00022475"/>
    </source>
</evidence>
<evidence type="ECO:0000313" key="8">
    <source>
        <dbReference type="EMBL" id="MFC4720336.1"/>
    </source>
</evidence>
<sequence length="274" mass="31683">MVNRVAFEIFGIEIYWYALIIVSGIVIAMWLSTREAIRVNLKKDDVSDFMLVGLPVAFIGARLYYVLFELETYLADPIQILNIRSGGIAIYGGLIAGGIWLYFFCRKNFIQPWTFLDIAAPSVLLAQGIGRWGNFMNHEAYGGETTRAFLEKLQLPNFIIENMYIEGAFRQPTFLYESVWNVLGFFILILLRKYTTLFKQGEIALAYLIWYSFGRFWIEGMRTDSLYLFGEIRVSQALSFVLFLGAILLVIWRRKSNPNLKAYNRTYGSDQRII</sequence>
<comment type="similarity">
    <text evidence="1 7">Belongs to the Lgt family.</text>
</comment>
<feature type="transmembrane region" description="Helical" evidence="7">
    <location>
        <begin position="232"/>
        <end position="252"/>
    </location>
</feature>
<proteinExistence type="inferred from homology"/>
<keyword evidence="4 7" id="KW-0812">Transmembrane</keyword>
<evidence type="ECO:0000256" key="1">
    <source>
        <dbReference type="ARBA" id="ARBA00007150"/>
    </source>
</evidence>
<reference evidence="9" key="1">
    <citation type="journal article" date="2019" name="Int. J. Syst. Evol. Microbiol.">
        <title>The Global Catalogue of Microorganisms (GCM) 10K type strain sequencing project: providing services to taxonomists for standard genome sequencing and annotation.</title>
        <authorList>
            <consortium name="The Broad Institute Genomics Platform"/>
            <consortium name="The Broad Institute Genome Sequencing Center for Infectious Disease"/>
            <person name="Wu L."/>
            <person name="Ma J."/>
        </authorList>
    </citation>
    <scope>NUCLEOTIDE SEQUENCE [LARGE SCALE GENOMIC DNA]</scope>
    <source>
        <strain evidence="9">CGMCC 1.19032</strain>
    </source>
</reference>
<feature type="transmembrane region" description="Helical" evidence="7">
    <location>
        <begin position="173"/>
        <end position="191"/>
    </location>
</feature>
<evidence type="ECO:0000256" key="3">
    <source>
        <dbReference type="ARBA" id="ARBA00022679"/>
    </source>
</evidence>
<keyword evidence="9" id="KW-1185">Reference proteome</keyword>
<dbReference type="Proteomes" id="UP001595969">
    <property type="component" value="Unassembled WGS sequence"/>
</dbReference>
<dbReference type="Pfam" id="PF01790">
    <property type="entry name" value="LGT"/>
    <property type="match status" value="1"/>
</dbReference>
<comment type="pathway">
    <text evidence="7">Protein modification; lipoprotein biosynthesis (diacylglyceryl transfer).</text>
</comment>
<evidence type="ECO:0000313" key="9">
    <source>
        <dbReference type="Proteomes" id="UP001595969"/>
    </source>
</evidence>
<feature type="transmembrane region" description="Helical" evidence="7">
    <location>
        <begin position="88"/>
        <end position="105"/>
    </location>
</feature>
<dbReference type="HAMAP" id="MF_01147">
    <property type="entry name" value="Lgt"/>
    <property type="match status" value="1"/>
</dbReference>
<keyword evidence="6 7" id="KW-0472">Membrane</keyword>
<keyword evidence="3 7" id="KW-0808">Transferase</keyword>
<evidence type="ECO:0000256" key="4">
    <source>
        <dbReference type="ARBA" id="ARBA00022692"/>
    </source>
</evidence>
<keyword evidence="2 7" id="KW-1003">Cell membrane</keyword>